<feature type="transmembrane region" description="Helical" evidence="6">
    <location>
        <begin position="351"/>
        <end position="371"/>
    </location>
</feature>
<feature type="transmembrane region" description="Helical" evidence="6">
    <location>
        <begin position="238"/>
        <end position="258"/>
    </location>
</feature>
<proteinExistence type="predicted"/>
<feature type="transmembrane region" description="Helical" evidence="6">
    <location>
        <begin position="321"/>
        <end position="339"/>
    </location>
</feature>
<comment type="subcellular location">
    <subcellularLocation>
        <location evidence="1">Cell membrane</location>
        <topology evidence="1">Multi-pass membrane protein</topology>
    </subcellularLocation>
</comment>
<gene>
    <name evidence="7" type="ORF">BamMEX5DRAFT_0170</name>
</gene>
<feature type="transmembrane region" description="Helical" evidence="6">
    <location>
        <begin position="443"/>
        <end position="462"/>
    </location>
</feature>
<keyword evidence="3 6" id="KW-0812">Transmembrane</keyword>
<feature type="transmembrane region" description="Helical" evidence="6">
    <location>
        <begin position="38"/>
        <end position="60"/>
    </location>
</feature>
<feature type="transmembrane region" description="Helical" evidence="6">
    <location>
        <begin position="411"/>
        <end position="431"/>
    </location>
</feature>
<keyword evidence="5 6" id="KW-0472">Membrane</keyword>
<evidence type="ECO:0000256" key="5">
    <source>
        <dbReference type="ARBA" id="ARBA00023136"/>
    </source>
</evidence>
<dbReference type="PANTHER" id="PTHR30250">
    <property type="entry name" value="PST FAMILY PREDICTED COLANIC ACID TRANSPORTER"/>
    <property type="match status" value="1"/>
</dbReference>
<feature type="transmembrane region" description="Helical" evidence="6">
    <location>
        <begin position="7"/>
        <end position="26"/>
    </location>
</feature>
<protein>
    <submittedName>
        <fullName evidence="7">Polysaccharide biosynthesis protein</fullName>
    </submittedName>
</protein>
<evidence type="ECO:0000256" key="1">
    <source>
        <dbReference type="ARBA" id="ARBA00004651"/>
    </source>
</evidence>
<dbReference type="GO" id="GO:0005886">
    <property type="term" value="C:plasma membrane"/>
    <property type="evidence" value="ECO:0007669"/>
    <property type="project" value="UniProtKB-SubCell"/>
</dbReference>
<feature type="transmembrane region" description="Helical" evidence="6">
    <location>
        <begin position="72"/>
        <end position="96"/>
    </location>
</feature>
<feature type="transmembrane region" description="Helical" evidence="6">
    <location>
        <begin position="108"/>
        <end position="125"/>
    </location>
</feature>
<evidence type="ECO:0000313" key="7">
    <source>
        <dbReference type="EMBL" id="EDT44011.1"/>
    </source>
</evidence>
<dbReference type="EMBL" id="ABLK01000003">
    <property type="protein sequence ID" value="EDT44011.1"/>
    <property type="molecule type" value="Genomic_DNA"/>
</dbReference>
<reference evidence="7 8" key="1">
    <citation type="submission" date="2008-03" db="EMBL/GenBank/DDBJ databases">
        <title>Sequencing of the draft genome and assembly of Burkholderia ambifaria MEX-5.</title>
        <authorList>
            <consortium name="US DOE Joint Genome Institute (JGI-PGF)"/>
            <person name="Copeland A."/>
            <person name="Lucas S."/>
            <person name="Lapidus A."/>
            <person name="Glavina del Rio T."/>
            <person name="Dalin E."/>
            <person name="Tice H."/>
            <person name="Bruce D."/>
            <person name="Goodwin L."/>
            <person name="Pitluck S."/>
            <person name="Larimer F."/>
            <person name="Land M.L."/>
            <person name="Hauser L."/>
            <person name="Tiedje J."/>
            <person name="Richardson P."/>
        </authorList>
    </citation>
    <scope>NUCLEOTIDE SEQUENCE [LARGE SCALE GENOMIC DNA]</scope>
    <source>
        <strain evidence="7 8">MEX-5</strain>
    </source>
</reference>
<organism evidence="7 8">
    <name type="scientific">Burkholderia ambifaria MEX-5</name>
    <dbReference type="NCBI Taxonomy" id="396597"/>
    <lineage>
        <taxon>Bacteria</taxon>
        <taxon>Pseudomonadati</taxon>
        <taxon>Pseudomonadota</taxon>
        <taxon>Betaproteobacteria</taxon>
        <taxon>Burkholderiales</taxon>
        <taxon>Burkholderiaceae</taxon>
        <taxon>Burkholderia</taxon>
        <taxon>Burkholderia cepacia complex</taxon>
    </lineage>
</organism>
<name>B1SXA4_9BURK</name>
<dbReference type="Proteomes" id="UP000004814">
    <property type="component" value="Unassembled WGS sequence"/>
</dbReference>
<evidence type="ECO:0000256" key="2">
    <source>
        <dbReference type="ARBA" id="ARBA00022475"/>
    </source>
</evidence>
<keyword evidence="4 6" id="KW-1133">Transmembrane helix</keyword>
<dbReference type="PANTHER" id="PTHR30250:SF31">
    <property type="entry name" value="INNER MEMBRANE PROTEIN YGHQ"/>
    <property type="match status" value="1"/>
</dbReference>
<accession>B1SXA4</accession>
<feature type="transmembrane region" description="Helical" evidence="6">
    <location>
        <begin position="162"/>
        <end position="180"/>
    </location>
</feature>
<sequence>MARRGAGLAAGYAISLIGGVGSLALYAHTLDAPDYGRLAVYLAAVEAFQGVLFQWHRMALVKFWAVRERGGLASFVATSGWSGAGIACAVVLTMLAARVFGAQVPVEWLAAIALGLAKSAALYAQEIARATGAGVRYACGAILQTAGVAVAGVFAYRTMHSVGAVLVVSSIVFAATAIIIGWPARRLSAGGRFQAADLTAMFRYGLPLVPVFITTAALTRLDRPILAQFESAETVGVYAAAATLVANVVTAACLLVVTPAYPWLLREKERRTDADYRRLHVRTGIAMLAGVLCLSAALYSARDAIFPLLLGETLGHAATPLVLPLLGIAIVSAFRTHFLDQAYHLFSRTRALMAINAVTLGVAVVALYGGARFGGLPGLLTGLAIAHGISAGLSAALARSFVDLRRLIREAGVLAGIATAAGTAGALAGIADMPGGLGKPWQSLLAGLSAAVVFAIGLYLFNVGRCRSLLSRNHGNTH</sequence>
<feature type="transmembrane region" description="Helical" evidence="6">
    <location>
        <begin position="279"/>
        <end position="301"/>
    </location>
</feature>
<feature type="transmembrane region" description="Helical" evidence="6">
    <location>
        <begin position="201"/>
        <end position="218"/>
    </location>
</feature>
<evidence type="ECO:0000256" key="6">
    <source>
        <dbReference type="SAM" id="Phobius"/>
    </source>
</evidence>
<evidence type="ECO:0000256" key="3">
    <source>
        <dbReference type="ARBA" id="ARBA00022692"/>
    </source>
</evidence>
<feature type="transmembrane region" description="Helical" evidence="6">
    <location>
        <begin position="137"/>
        <end position="156"/>
    </location>
</feature>
<evidence type="ECO:0000313" key="8">
    <source>
        <dbReference type="Proteomes" id="UP000004814"/>
    </source>
</evidence>
<dbReference type="AlphaFoldDB" id="B1SXA4"/>
<dbReference type="PATRIC" id="fig|396597.7.peg.8284"/>
<feature type="transmembrane region" description="Helical" evidence="6">
    <location>
        <begin position="377"/>
        <end position="399"/>
    </location>
</feature>
<evidence type="ECO:0000256" key="4">
    <source>
        <dbReference type="ARBA" id="ARBA00022989"/>
    </source>
</evidence>
<dbReference type="RefSeq" id="WP_006756229.1">
    <property type="nucleotide sequence ID" value="NZ_ABLK01000003.1"/>
</dbReference>
<keyword evidence="2" id="KW-1003">Cell membrane</keyword>
<dbReference type="Pfam" id="PF13440">
    <property type="entry name" value="Polysacc_synt_3"/>
    <property type="match status" value="1"/>
</dbReference>
<dbReference type="InterPro" id="IPR050833">
    <property type="entry name" value="Poly_Biosynth_Transport"/>
</dbReference>
<comment type="caution">
    <text evidence="7">The sequence shown here is derived from an EMBL/GenBank/DDBJ whole genome shotgun (WGS) entry which is preliminary data.</text>
</comment>